<protein>
    <recommendedName>
        <fullName evidence="4">VQ domain-containing protein</fullName>
    </recommendedName>
</protein>
<feature type="compositionally biased region" description="Polar residues" evidence="1">
    <location>
        <begin position="133"/>
        <end position="150"/>
    </location>
</feature>
<dbReference type="AlphaFoldDB" id="A0A178WEV6"/>
<sequence length="220" mass="25137">MYQRPQNDYLRVNKRKSNYDQLNADSNSVPQLAQTQPRVQVYIIDKNDFKSLVQQLTSPQPCDRLPQNIPKHQDIRPEPINWTSSIPPSAMAVQEDPDVSLYMAYLQSLLEESSGSNGDQFEEPFDKYHSHMMAQSQPQDPTQSMPQSNGFEPFPSSWFNGSTQEMHGASSLQSTRVDYEYPLPLTPNFTFSSMTQHEVFGSDLDSIGPDEDLEFSYEIN</sequence>
<name>A0A178WEV6_ARATH</name>
<organism evidence="2 3">
    <name type="scientific">Arabidopsis thaliana</name>
    <name type="common">Mouse-ear cress</name>
    <dbReference type="NCBI Taxonomy" id="3702"/>
    <lineage>
        <taxon>Eukaryota</taxon>
        <taxon>Viridiplantae</taxon>
        <taxon>Streptophyta</taxon>
        <taxon>Embryophyta</taxon>
        <taxon>Tracheophyta</taxon>
        <taxon>Spermatophyta</taxon>
        <taxon>Magnoliopsida</taxon>
        <taxon>eudicotyledons</taxon>
        <taxon>Gunneridae</taxon>
        <taxon>Pentapetalae</taxon>
        <taxon>rosids</taxon>
        <taxon>malvids</taxon>
        <taxon>Brassicales</taxon>
        <taxon>Brassicaceae</taxon>
        <taxon>Camelineae</taxon>
        <taxon>Arabidopsis</taxon>
    </lineage>
</organism>
<dbReference type="EMBL" id="LUHQ01000001">
    <property type="protein sequence ID" value="OAP15552.1"/>
    <property type="molecule type" value="Genomic_DNA"/>
</dbReference>
<comment type="caution">
    <text evidence="2">The sequence shown here is derived from an EMBL/GenBank/DDBJ whole genome shotgun (WGS) entry which is preliminary data.</text>
</comment>
<feature type="region of interest" description="Disordered" evidence="1">
    <location>
        <begin position="61"/>
        <end position="80"/>
    </location>
</feature>
<dbReference type="InterPro" id="IPR039612">
    <property type="entry name" value="VQ_5/9/14"/>
</dbReference>
<feature type="compositionally biased region" description="Polar residues" evidence="1">
    <location>
        <begin position="157"/>
        <end position="171"/>
    </location>
</feature>
<reference evidence="3" key="1">
    <citation type="journal article" date="2016" name="Proc. Natl. Acad. Sci. U.S.A.">
        <title>Chromosome-level assembly of Arabidopsis thaliana Ler reveals the extent of translocation and inversion polymorphisms.</title>
        <authorList>
            <person name="Zapata L."/>
            <person name="Ding J."/>
            <person name="Willing E.M."/>
            <person name="Hartwig B."/>
            <person name="Bezdan D."/>
            <person name="Jiao W.B."/>
            <person name="Patel V."/>
            <person name="Velikkakam James G."/>
            <person name="Koornneef M."/>
            <person name="Ossowski S."/>
            <person name="Schneeberger K."/>
        </authorList>
    </citation>
    <scope>NUCLEOTIDE SEQUENCE [LARGE SCALE GENOMIC DNA]</scope>
    <source>
        <strain evidence="3">cv. Landsberg erecta</strain>
    </source>
</reference>
<evidence type="ECO:0000313" key="2">
    <source>
        <dbReference type="EMBL" id="OAP15552.1"/>
    </source>
</evidence>
<dbReference type="KEGG" id="ath:AT1G32585"/>
<proteinExistence type="predicted"/>
<evidence type="ECO:0008006" key="4">
    <source>
        <dbReference type="Google" id="ProtNLM"/>
    </source>
</evidence>
<accession>A0A178WEV6</accession>
<feature type="region of interest" description="Disordered" evidence="1">
    <location>
        <begin position="131"/>
        <end position="171"/>
    </location>
</feature>
<gene>
    <name evidence="2" type="ordered locus">AXX17_At1g33390</name>
</gene>
<evidence type="ECO:0000256" key="1">
    <source>
        <dbReference type="SAM" id="MobiDB-lite"/>
    </source>
</evidence>
<evidence type="ECO:0000313" key="3">
    <source>
        <dbReference type="Proteomes" id="UP000078284"/>
    </source>
</evidence>
<dbReference type="RefSeq" id="NP_683343.1">
    <property type="nucleotide sequence ID" value="NM_148502.1"/>
</dbReference>
<dbReference type="Proteomes" id="UP000078284">
    <property type="component" value="Chromosome 1"/>
</dbReference>
<dbReference type="PANTHER" id="PTHR33783:SF5">
    <property type="entry name" value="VQ MOTIF-CONTAINING PROTEIN 5"/>
    <property type="match status" value="1"/>
</dbReference>
<dbReference type="PhylomeDB" id="A0A178WEV6"/>
<dbReference type="PANTHER" id="PTHR33783">
    <property type="entry name" value="PROTEIN HAIKU1"/>
    <property type="match status" value="1"/>
</dbReference>
<dbReference type="ExpressionAtlas" id="A0A178WEV6">
    <property type="expression patterns" value="baseline and differential"/>
</dbReference>
<dbReference type="OMA" id="DENQSHM"/>